<dbReference type="STRING" id="1121429.SAMN02745133_00390"/>
<sequence>MTVFAVQVKKPRQSKIAWVSFIFLKSYNKLLPFLKMTSMMAVVSRVMLGTTHSASNTMAIDKTAINIFLIL</sequence>
<evidence type="ECO:0000313" key="1">
    <source>
        <dbReference type="EMBL" id="SHE40852.1"/>
    </source>
</evidence>
<keyword evidence="2" id="KW-1185">Reference proteome</keyword>
<proteinExistence type="predicted"/>
<dbReference type="AlphaFoldDB" id="A0A1M4T8H5"/>
<organism evidence="1 2">
    <name type="scientific">Desulforamulus putei DSM 12395</name>
    <dbReference type="NCBI Taxonomy" id="1121429"/>
    <lineage>
        <taxon>Bacteria</taxon>
        <taxon>Bacillati</taxon>
        <taxon>Bacillota</taxon>
        <taxon>Clostridia</taxon>
        <taxon>Eubacteriales</taxon>
        <taxon>Peptococcaceae</taxon>
        <taxon>Desulforamulus</taxon>
    </lineage>
</organism>
<name>A0A1M4T8H5_9FIRM</name>
<gene>
    <name evidence="1" type="ORF">SAMN02745133_00390</name>
</gene>
<dbReference type="Proteomes" id="UP000184148">
    <property type="component" value="Unassembled WGS sequence"/>
</dbReference>
<reference evidence="2" key="1">
    <citation type="submission" date="2016-11" db="EMBL/GenBank/DDBJ databases">
        <authorList>
            <person name="Varghese N."/>
            <person name="Submissions S."/>
        </authorList>
    </citation>
    <scope>NUCLEOTIDE SEQUENCE [LARGE SCALE GENOMIC DNA]</scope>
    <source>
        <strain evidence="2">DSM 12395</strain>
    </source>
</reference>
<evidence type="ECO:0000313" key="2">
    <source>
        <dbReference type="Proteomes" id="UP000184148"/>
    </source>
</evidence>
<dbReference type="EMBL" id="FQUY01000001">
    <property type="protein sequence ID" value="SHE40852.1"/>
    <property type="molecule type" value="Genomic_DNA"/>
</dbReference>
<protein>
    <submittedName>
        <fullName evidence="1">Uncharacterized protein</fullName>
    </submittedName>
</protein>
<accession>A0A1M4T8H5</accession>